<proteinExistence type="predicted"/>
<dbReference type="PROSITE" id="PS51063">
    <property type="entry name" value="HTH_CRP_2"/>
    <property type="match status" value="1"/>
</dbReference>
<comment type="caution">
    <text evidence="2">The sequence shown here is derived from an EMBL/GenBank/DDBJ whole genome shotgun (WGS) entry which is preliminary data.</text>
</comment>
<accession>A0ABN1LBW2</accession>
<dbReference type="SUPFAM" id="SSF46785">
    <property type="entry name" value="Winged helix' DNA-binding domain"/>
    <property type="match status" value="1"/>
</dbReference>
<dbReference type="Pfam" id="PF13545">
    <property type="entry name" value="HTH_Crp_2"/>
    <property type="match status" value="1"/>
</dbReference>
<dbReference type="EMBL" id="BAAAFD010000001">
    <property type="protein sequence ID" value="GAA0852079.1"/>
    <property type="molecule type" value="Genomic_DNA"/>
</dbReference>
<dbReference type="InterPro" id="IPR036390">
    <property type="entry name" value="WH_DNA-bd_sf"/>
</dbReference>
<reference evidence="2 3" key="1">
    <citation type="journal article" date="2019" name="Int. J. Syst. Evol. Microbiol.">
        <title>The Global Catalogue of Microorganisms (GCM) 10K type strain sequencing project: providing services to taxonomists for standard genome sequencing and annotation.</title>
        <authorList>
            <consortium name="The Broad Institute Genomics Platform"/>
            <consortium name="The Broad Institute Genome Sequencing Center for Infectious Disease"/>
            <person name="Wu L."/>
            <person name="Ma J."/>
        </authorList>
    </citation>
    <scope>NUCLEOTIDE SEQUENCE [LARGE SCALE GENOMIC DNA]</scope>
    <source>
        <strain evidence="2 3">JCM 15896</strain>
    </source>
</reference>
<dbReference type="InterPro" id="IPR012318">
    <property type="entry name" value="HTH_CRP"/>
</dbReference>
<protein>
    <recommendedName>
        <fullName evidence="1">HTH crp-type domain-containing protein</fullName>
    </recommendedName>
</protein>
<dbReference type="SMART" id="SM00419">
    <property type="entry name" value="HTH_CRP"/>
    <property type="match status" value="1"/>
</dbReference>
<name>A0ABN1LBW2_9ALTE</name>
<feature type="domain" description="HTH crp-type" evidence="1">
    <location>
        <begin position="1"/>
        <end position="67"/>
    </location>
</feature>
<evidence type="ECO:0000313" key="2">
    <source>
        <dbReference type="EMBL" id="GAA0852079.1"/>
    </source>
</evidence>
<dbReference type="Proteomes" id="UP001500359">
    <property type="component" value="Unassembled WGS sequence"/>
</dbReference>
<gene>
    <name evidence="2" type="ORF">GCM10009114_01060</name>
</gene>
<organism evidence="2 3">
    <name type="scientific">Aliiglaciecola litoralis</name>
    <dbReference type="NCBI Taxonomy" id="582857"/>
    <lineage>
        <taxon>Bacteria</taxon>
        <taxon>Pseudomonadati</taxon>
        <taxon>Pseudomonadota</taxon>
        <taxon>Gammaproteobacteria</taxon>
        <taxon>Alteromonadales</taxon>
        <taxon>Alteromonadaceae</taxon>
        <taxon>Aliiglaciecola</taxon>
    </lineage>
</organism>
<dbReference type="Gene3D" id="1.10.10.10">
    <property type="entry name" value="Winged helix-like DNA-binding domain superfamily/Winged helix DNA-binding domain"/>
    <property type="match status" value="1"/>
</dbReference>
<evidence type="ECO:0000313" key="3">
    <source>
        <dbReference type="Proteomes" id="UP001500359"/>
    </source>
</evidence>
<keyword evidence="3" id="KW-1185">Reference proteome</keyword>
<dbReference type="InterPro" id="IPR036388">
    <property type="entry name" value="WH-like_DNA-bd_sf"/>
</dbReference>
<evidence type="ECO:0000259" key="1">
    <source>
        <dbReference type="PROSITE" id="PS51063"/>
    </source>
</evidence>
<sequence length="92" mass="10106">MAVQVNSCVVRLLSLERLTINMLTMTEELIANMLGVKREGVTEAAGKFQKLGVITYKRGHITIIDGAKLEALCYKCDAVVESEIERLGTYGS</sequence>